<keyword evidence="2" id="KW-1185">Reference proteome</keyword>
<name>A0A8X6V174_TRICX</name>
<organism evidence="1 2">
    <name type="scientific">Trichonephila clavipes</name>
    <name type="common">Golden silk orbweaver</name>
    <name type="synonym">Nephila clavipes</name>
    <dbReference type="NCBI Taxonomy" id="2585209"/>
    <lineage>
        <taxon>Eukaryota</taxon>
        <taxon>Metazoa</taxon>
        <taxon>Ecdysozoa</taxon>
        <taxon>Arthropoda</taxon>
        <taxon>Chelicerata</taxon>
        <taxon>Arachnida</taxon>
        <taxon>Araneae</taxon>
        <taxon>Araneomorphae</taxon>
        <taxon>Entelegynae</taxon>
        <taxon>Araneoidea</taxon>
        <taxon>Nephilidae</taxon>
        <taxon>Trichonephila</taxon>
    </lineage>
</organism>
<sequence length="102" mass="11593">MVFWGSFAFPLPTLLPMEEIGGLGIPLRSLWPTLHCRRVAGVSPLLSIGWWYLSLVSPKRHCYRVSAADKRCRLYPLDLRPDAVALYSGCTPGKRRAWFFAK</sequence>
<reference evidence="1" key="1">
    <citation type="submission" date="2020-08" db="EMBL/GenBank/DDBJ databases">
        <title>Multicomponent nature underlies the extraordinary mechanical properties of spider dragline silk.</title>
        <authorList>
            <person name="Kono N."/>
            <person name="Nakamura H."/>
            <person name="Mori M."/>
            <person name="Yoshida Y."/>
            <person name="Ohtoshi R."/>
            <person name="Malay A.D."/>
            <person name="Moran D.A.P."/>
            <person name="Tomita M."/>
            <person name="Numata K."/>
            <person name="Arakawa K."/>
        </authorList>
    </citation>
    <scope>NUCLEOTIDE SEQUENCE</scope>
</reference>
<protein>
    <submittedName>
        <fullName evidence="1">Uncharacterized protein</fullName>
    </submittedName>
</protein>
<evidence type="ECO:0000313" key="1">
    <source>
        <dbReference type="EMBL" id="GFY00727.1"/>
    </source>
</evidence>
<dbReference type="AlphaFoldDB" id="A0A8X6V174"/>
<comment type="caution">
    <text evidence="1">The sequence shown here is derived from an EMBL/GenBank/DDBJ whole genome shotgun (WGS) entry which is preliminary data.</text>
</comment>
<dbReference type="Proteomes" id="UP000887159">
    <property type="component" value="Unassembled WGS sequence"/>
</dbReference>
<evidence type="ECO:0000313" key="2">
    <source>
        <dbReference type="Proteomes" id="UP000887159"/>
    </source>
</evidence>
<gene>
    <name evidence="1" type="primary">NCL1_42224</name>
    <name evidence="1" type="ORF">TNCV_2141191</name>
</gene>
<dbReference type="EMBL" id="BMAU01021221">
    <property type="protein sequence ID" value="GFY00727.1"/>
    <property type="molecule type" value="Genomic_DNA"/>
</dbReference>
<accession>A0A8X6V174</accession>
<proteinExistence type="predicted"/>